<dbReference type="Gene3D" id="3.40.50.1820">
    <property type="entry name" value="alpha/beta hydrolase"/>
    <property type="match status" value="1"/>
</dbReference>
<name>A0A0E2YXP9_9GAMM</name>
<evidence type="ECO:0000259" key="1">
    <source>
        <dbReference type="Pfam" id="PF01738"/>
    </source>
</evidence>
<dbReference type="InterPro" id="IPR051049">
    <property type="entry name" value="Dienelactone_hydrolase-like"/>
</dbReference>
<dbReference type="PANTHER" id="PTHR46623:SF6">
    <property type="entry name" value="ALPHA_BETA-HYDROLASES SUPERFAMILY PROTEIN"/>
    <property type="match status" value="1"/>
</dbReference>
<dbReference type="PANTHER" id="PTHR46623">
    <property type="entry name" value="CARBOXYMETHYLENEBUTENOLIDASE-RELATED"/>
    <property type="match status" value="1"/>
</dbReference>
<keyword evidence="2" id="KW-0378">Hydrolase</keyword>
<dbReference type="Pfam" id="PF01738">
    <property type="entry name" value="DLH"/>
    <property type="match status" value="1"/>
</dbReference>
<dbReference type="GO" id="GO:0016787">
    <property type="term" value="F:hydrolase activity"/>
    <property type="evidence" value="ECO:0007669"/>
    <property type="project" value="UniProtKB-KW"/>
</dbReference>
<gene>
    <name evidence="2" type="ORF">IB75_16745</name>
</gene>
<dbReference type="EMBL" id="JPGN01000149">
    <property type="protein sequence ID" value="KFI17994.1"/>
    <property type="molecule type" value="Genomic_DNA"/>
</dbReference>
<dbReference type="AlphaFoldDB" id="A0A0E2YXP9"/>
<dbReference type="InterPro" id="IPR029058">
    <property type="entry name" value="AB_hydrolase_fold"/>
</dbReference>
<evidence type="ECO:0000313" key="2">
    <source>
        <dbReference type="EMBL" id="KFI17994.1"/>
    </source>
</evidence>
<feature type="non-terminal residue" evidence="2">
    <location>
        <position position="1"/>
    </location>
</feature>
<dbReference type="Proteomes" id="UP000028839">
    <property type="component" value="Unassembled WGS sequence"/>
</dbReference>
<protein>
    <submittedName>
        <fullName evidence="2">Dienelactone hydrolase</fullName>
    </submittedName>
</protein>
<comment type="caution">
    <text evidence="2">The sequence shown here is derived from an EMBL/GenBank/DDBJ whole genome shotgun (WGS) entry which is preliminary data.</text>
</comment>
<accession>A0A0E2YXP9</accession>
<feature type="domain" description="Dienelactone hydrolase" evidence="1">
    <location>
        <begin position="6"/>
        <end position="71"/>
    </location>
</feature>
<organism evidence="2 3">
    <name type="scientific">Nitrosococcus oceani C-27</name>
    <dbReference type="NCBI Taxonomy" id="314279"/>
    <lineage>
        <taxon>Bacteria</taxon>
        <taxon>Pseudomonadati</taxon>
        <taxon>Pseudomonadota</taxon>
        <taxon>Gammaproteobacteria</taxon>
        <taxon>Chromatiales</taxon>
        <taxon>Chromatiaceae</taxon>
        <taxon>Nitrosococcus</taxon>
    </lineage>
</organism>
<dbReference type="SUPFAM" id="SSF53474">
    <property type="entry name" value="alpha/beta-Hydrolases"/>
    <property type="match status" value="1"/>
</dbReference>
<feature type="non-terminal residue" evidence="2">
    <location>
        <position position="74"/>
    </location>
</feature>
<reference evidence="2 3" key="1">
    <citation type="submission" date="2014-07" db="EMBL/GenBank/DDBJ databases">
        <title>Comparative analysis of Nitrosococcus oceani genome inventories of strains from Pacific and Atlantic gyres.</title>
        <authorList>
            <person name="Lim C.K."/>
            <person name="Wang L."/>
            <person name="Sayavedra-Soto L.A."/>
            <person name="Klotz M.G."/>
        </authorList>
    </citation>
    <scope>NUCLEOTIDE SEQUENCE [LARGE SCALE GENOMIC DNA]</scope>
    <source>
        <strain evidence="2 3">C-27</strain>
    </source>
</reference>
<proteinExistence type="predicted"/>
<dbReference type="InterPro" id="IPR002925">
    <property type="entry name" value="Dienelactn_hydro"/>
</dbReference>
<evidence type="ECO:0000313" key="3">
    <source>
        <dbReference type="Proteomes" id="UP000028839"/>
    </source>
</evidence>
<sequence length="74" mass="7896">PVQKGNFPGVILIHEWWGLNDNIKGMARGLAAHGYVALAVDLYAGQVATTSDGARKLLLSFDEQKAMSNIDAAV</sequence>